<name>A0A8D5U7S7_9CREN</name>
<accession>A0A8D5U7S7</accession>
<dbReference type="RefSeq" id="WP_221288049.1">
    <property type="nucleotide sequence ID" value="NZ_AP024597.1"/>
</dbReference>
<dbReference type="GeneID" id="66164356"/>
<protein>
    <submittedName>
        <fullName evidence="1">ATPase</fullName>
    </submittedName>
</protein>
<gene>
    <name evidence="1" type="ORF">KN1_26320</name>
</gene>
<proteinExistence type="predicted"/>
<keyword evidence="2" id="KW-1185">Reference proteome</keyword>
<dbReference type="GO" id="GO:0033178">
    <property type="term" value="C:proton-transporting two-sector ATPase complex, catalytic domain"/>
    <property type="evidence" value="ECO:0007669"/>
    <property type="project" value="InterPro"/>
</dbReference>
<sequence length="52" mass="6322">MAEQYINMLKIKLDEKKKEILAQLNAEFEKIVKQRTEDFENIKRNILKEVEK</sequence>
<evidence type="ECO:0000313" key="1">
    <source>
        <dbReference type="EMBL" id="BCU71335.1"/>
    </source>
</evidence>
<dbReference type="AlphaFoldDB" id="A0A8D5U7S7"/>
<dbReference type="GO" id="GO:0042626">
    <property type="term" value="F:ATPase-coupled transmembrane transporter activity"/>
    <property type="evidence" value="ECO:0007669"/>
    <property type="project" value="InterPro"/>
</dbReference>
<dbReference type="GO" id="GO:0015986">
    <property type="term" value="P:proton motive force-driven ATP synthesis"/>
    <property type="evidence" value="ECO:0007669"/>
    <property type="project" value="InterPro"/>
</dbReference>
<dbReference type="Pfam" id="PF08112">
    <property type="entry name" value="ATP-synt_E_2"/>
    <property type="match status" value="1"/>
</dbReference>
<reference evidence="1 2" key="1">
    <citation type="submission" date="2021-04" db="EMBL/GenBank/DDBJ databases">
        <title>Complete genome sequence of Stygiolobus sp. KN-1.</title>
        <authorList>
            <person name="Nakamura K."/>
            <person name="Sakai H."/>
            <person name="Kurosawa N."/>
        </authorList>
    </citation>
    <scope>NUCLEOTIDE SEQUENCE [LARGE SCALE GENOMIC DNA]</scope>
    <source>
        <strain evidence="1 2">KN-1</strain>
    </source>
</reference>
<dbReference type="KEGG" id="csty:KN1_26320"/>
<evidence type="ECO:0000313" key="2">
    <source>
        <dbReference type="Proteomes" id="UP000825123"/>
    </source>
</evidence>
<dbReference type="InterPro" id="IPR012508">
    <property type="entry name" value="ATPase_A1-cplx_e-su"/>
</dbReference>
<dbReference type="EMBL" id="AP024597">
    <property type="protein sequence ID" value="BCU71335.1"/>
    <property type="molecule type" value="Genomic_DNA"/>
</dbReference>
<dbReference type="Proteomes" id="UP000825123">
    <property type="component" value="Chromosome"/>
</dbReference>
<organism evidence="1 2">
    <name type="scientific">Stygiolobus caldivivus</name>
    <dbReference type="NCBI Taxonomy" id="2824673"/>
    <lineage>
        <taxon>Archaea</taxon>
        <taxon>Thermoproteota</taxon>
        <taxon>Thermoprotei</taxon>
        <taxon>Sulfolobales</taxon>
        <taxon>Sulfolobaceae</taxon>
        <taxon>Stygiolobus</taxon>
    </lineage>
</organism>